<comment type="caution">
    <text evidence="2">The sequence shown here is derived from an EMBL/GenBank/DDBJ whole genome shotgun (WGS) entry which is preliminary data.</text>
</comment>
<evidence type="ECO:0000256" key="1">
    <source>
        <dbReference type="SAM" id="MobiDB-lite"/>
    </source>
</evidence>
<feature type="region of interest" description="Disordered" evidence="1">
    <location>
        <begin position="1"/>
        <end position="25"/>
    </location>
</feature>
<dbReference type="EMBL" id="JAFHDT010000005">
    <property type="protein sequence ID" value="KAI7809478.1"/>
    <property type="molecule type" value="Genomic_DNA"/>
</dbReference>
<gene>
    <name evidence="2" type="ORF">IRJ41_009328</name>
</gene>
<keyword evidence="2" id="KW-0418">Kinase</keyword>
<feature type="non-terminal residue" evidence="2">
    <location>
        <position position="102"/>
    </location>
</feature>
<feature type="non-terminal residue" evidence="2">
    <location>
        <position position="1"/>
    </location>
</feature>
<keyword evidence="2" id="KW-0808">Transferase</keyword>
<evidence type="ECO:0000313" key="2">
    <source>
        <dbReference type="EMBL" id="KAI7809478.1"/>
    </source>
</evidence>
<organism evidence="2 3">
    <name type="scientific">Triplophysa rosa</name>
    <name type="common">Cave loach</name>
    <dbReference type="NCBI Taxonomy" id="992332"/>
    <lineage>
        <taxon>Eukaryota</taxon>
        <taxon>Metazoa</taxon>
        <taxon>Chordata</taxon>
        <taxon>Craniata</taxon>
        <taxon>Vertebrata</taxon>
        <taxon>Euteleostomi</taxon>
        <taxon>Actinopterygii</taxon>
        <taxon>Neopterygii</taxon>
        <taxon>Teleostei</taxon>
        <taxon>Ostariophysi</taxon>
        <taxon>Cypriniformes</taxon>
        <taxon>Nemacheilidae</taxon>
        <taxon>Triplophysa</taxon>
    </lineage>
</organism>
<dbReference type="Proteomes" id="UP001059041">
    <property type="component" value="Linkage Group LG5"/>
</dbReference>
<name>A0A9W7WWH9_TRIRA</name>
<sequence length="102" mass="11423">YAGFPVTGKLGPGGRRQQRRPRAAVKENEGGQLLFITFFSFYTRMRHFEQCSWFKSVSIYHSSLAVVYLAGLARLSPVPTTVCSTATNKERVSLVLDASFFI</sequence>
<evidence type="ECO:0000313" key="3">
    <source>
        <dbReference type="Proteomes" id="UP001059041"/>
    </source>
</evidence>
<reference evidence="2" key="1">
    <citation type="submission" date="2021-02" db="EMBL/GenBank/DDBJ databases">
        <title>Comparative genomics reveals that relaxation of natural selection precedes convergent phenotypic evolution of cavefish.</title>
        <authorList>
            <person name="Peng Z."/>
        </authorList>
    </citation>
    <scope>NUCLEOTIDE SEQUENCE</scope>
    <source>
        <tissue evidence="2">Muscle</tissue>
    </source>
</reference>
<accession>A0A9W7WWH9</accession>
<keyword evidence="3" id="KW-1185">Reference proteome</keyword>
<dbReference type="AlphaFoldDB" id="A0A9W7WWH9"/>
<protein>
    <submittedName>
        <fullName evidence="2">MAP kinase interacting serine/threonine kinase 2a</fullName>
    </submittedName>
</protein>
<dbReference type="GO" id="GO:0016301">
    <property type="term" value="F:kinase activity"/>
    <property type="evidence" value="ECO:0007669"/>
    <property type="project" value="UniProtKB-KW"/>
</dbReference>
<proteinExistence type="predicted"/>